<dbReference type="AlphaFoldDB" id="A0A518I800"/>
<evidence type="ECO:0000313" key="2">
    <source>
        <dbReference type="Proteomes" id="UP000318313"/>
    </source>
</evidence>
<proteinExistence type="predicted"/>
<protein>
    <submittedName>
        <fullName evidence="1">Uncharacterized protein</fullName>
    </submittedName>
</protein>
<accession>A0A518I800</accession>
<dbReference type="EMBL" id="CP037452">
    <property type="protein sequence ID" value="QDV49231.1"/>
    <property type="molecule type" value="Genomic_DNA"/>
</dbReference>
<sequence>MSVKSRAKDSDLLKSEHAHHFVSLETEISQDQGGEVSGW</sequence>
<organism evidence="1 2">
    <name type="scientific">Gimesia fumaroli</name>
    <dbReference type="NCBI Taxonomy" id="2527976"/>
    <lineage>
        <taxon>Bacteria</taxon>
        <taxon>Pseudomonadati</taxon>
        <taxon>Planctomycetota</taxon>
        <taxon>Planctomycetia</taxon>
        <taxon>Planctomycetales</taxon>
        <taxon>Planctomycetaceae</taxon>
        <taxon>Gimesia</taxon>
    </lineage>
</organism>
<dbReference type="Proteomes" id="UP000318313">
    <property type="component" value="Chromosome"/>
</dbReference>
<keyword evidence="2" id="KW-1185">Reference proteome</keyword>
<reference evidence="1 2" key="1">
    <citation type="submission" date="2019-03" db="EMBL/GenBank/DDBJ databases">
        <title>Deep-cultivation of Planctomycetes and their phenomic and genomic characterization uncovers novel biology.</title>
        <authorList>
            <person name="Wiegand S."/>
            <person name="Jogler M."/>
            <person name="Boedeker C."/>
            <person name="Pinto D."/>
            <person name="Vollmers J."/>
            <person name="Rivas-Marin E."/>
            <person name="Kohn T."/>
            <person name="Peeters S.H."/>
            <person name="Heuer A."/>
            <person name="Rast P."/>
            <person name="Oberbeckmann S."/>
            <person name="Bunk B."/>
            <person name="Jeske O."/>
            <person name="Meyerdierks A."/>
            <person name="Storesund J.E."/>
            <person name="Kallscheuer N."/>
            <person name="Luecker S."/>
            <person name="Lage O.M."/>
            <person name="Pohl T."/>
            <person name="Merkel B.J."/>
            <person name="Hornburger P."/>
            <person name="Mueller R.-W."/>
            <person name="Bruemmer F."/>
            <person name="Labrenz M."/>
            <person name="Spormann A.M."/>
            <person name="Op den Camp H."/>
            <person name="Overmann J."/>
            <person name="Amann R."/>
            <person name="Jetten M.S.M."/>
            <person name="Mascher T."/>
            <person name="Medema M.H."/>
            <person name="Devos D.P."/>
            <person name="Kaster A.-K."/>
            <person name="Ovreas L."/>
            <person name="Rohde M."/>
            <person name="Galperin M.Y."/>
            <person name="Jogler C."/>
        </authorList>
    </citation>
    <scope>NUCLEOTIDE SEQUENCE [LARGE SCALE GENOMIC DNA]</scope>
    <source>
        <strain evidence="1 2">Enr17</strain>
    </source>
</reference>
<dbReference type="KEGG" id="gfm:Enr17x_12480"/>
<evidence type="ECO:0000313" key="1">
    <source>
        <dbReference type="EMBL" id="QDV49231.1"/>
    </source>
</evidence>
<gene>
    <name evidence="1" type="ORF">Enr17x_12480</name>
</gene>
<name>A0A518I800_9PLAN</name>